<reference evidence="2" key="3">
    <citation type="submission" date="2022-06" db="UniProtKB">
        <authorList>
            <consortium name="EnsemblPlants"/>
        </authorList>
    </citation>
    <scope>IDENTIFICATION</scope>
</reference>
<dbReference type="Gramene" id="TuG1812G0700000817.01.T01">
    <property type="protein sequence ID" value="TuG1812G0700000817.01.T01"/>
    <property type="gene ID" value="TuG1812G0700000817.01"/>
</dbReference>
<dbReference type="EnsemblPlants" id="TuG1812G0700000817.01.T01">
    <property type="protein sequence ID" value="TuG1812G0700000817.01.T01"/>
    <property type="gene ID" value="TuG1812G0700000817.01"/>
</dbReference>
<organism evidence="2 3">
    <name type="scientific">Triticum urartu</name>
    <name type="common">Red wild einkorn</name>
    <name type="synonym">Crithodium urartu</name>
    <dbReference type="NCBI Taxonomy" id="4572"/>
    <lineage>
        <taxon>Eukaryota</taxon>
        <taxon>Viridiplantae</taxon>
        <taxon>Streptophyta</taxon>
        <taxon>Embryophyta</taxon>
        <taxon>Tracheophyta</taxon>
        <taxon>Spermatophyta</taxon>
        <taxon>Magnoliopsida</taxon>
        <taxon>Liliopsida</taxon>
        <taxon>Poales</taxon>
        <taxon>Poaceae</taxon>
        <taxon>BOP clade</taxon>
        <taxon>Pooideae</taxon>
        <taxon>Triticodae</taxon>
        <taxon>Triticeae</taxon>
        <taxon>Triticinae</taxon>
        <taxon>Triticum</taxon>
    </lineage>
</organism>
<feature type="region of interest" description="Disordered" evidence="1">
    <location>
        <begin position="60"/>
        <end position="92"/>
    </location>
</feature>
<feature type="compositionally biased region" description="Polar residues" evidence="1">
    <location>
        <begin position="14"/>
        <end position="24"/>
    </location>
</feature>
<evidence type="ECO:0000313" key="2">
    <source>
        <dbReference type="EnsemblPlants" id="TuG1812G0700000817.01.T01"/>
    </source>
</evidence>
<feature type="compositionally biased region" description="Low complexity" evidence="1">
    <location>
        <begin position="60"/>
        <end position="72"/>
    </location>
</feature>
<sequence length="92" mass="9665">VHDSVGIGVATRAANRSTSPSFHTPQLRDAPTPLFLAEPADGPRCPCSRSIRAMASLNFARTSASTRSSPAPRHGPVPAFLPRAVPRAPDLP</sequence>
<accession>A0A8R7QWJ0</accession>
<dbReference type="AlphaFoldDB" id="A0A8R7QWJ0"/>
<reference evidence="3" key="1">
    <citation type="journal article" date="2013" name="Nature">
        <title>Draft genome of the wheat A-genome progenitor Triticum urartu.</title>
        <authorList>
            <person name="Ling H.Q."/>
            <person name="Zhao S."/>
            <person name="Liu D."/>
            <person name="Wang J."/>
            <person name="Sun H."/>
            <person name="Zhang C."/>
            <person name="Fan H."/>
            <person name="Li D."/>
            <person name="Dong L."/>
            <person name="Tao Y."/>
            <person name="Gao C."/>
            <person name="Wu H."/>
            <person name="Li Y."/>
            <person name="Cui Y."/>
            <person name="Guo X."/>
            <person name="Zheng S."/>
            <person name="Wang B."/>
            <person name="Yu K."/>
            <person name="Liang Q."/>
            <person name="Yang W."/>
            <person name="Lou X."/>
            <person name="Chen J."/>
            <person name="Feng M."/>
            <person name="Jian J."/>
            <person name="Zhang X."/>
            <person name="Luo G."/>
            <person name="Jiang Y."/>
            <person name="Liu J."/>
            <person name="Wang Z."/>
            <person name="Sha Y."/>
            <person name="Zhang B."/>
            <person name="Wu H."/>
            <person name="Tang D."/>
            <person name="Shen Q."/>
            <person name="Xue P."/>
            <person name="Zou S."/>
            <person name="Wang X."/>
            <person name="Liu X."/>
            <person name="Wang F."/>
            <person name="Yang Y."/>
            <person name="An X."/>
            <person name="Dong Z."/>
            <person name="Zhang K."/>
            <person name="Zhang X."/>
            <person name="Luo M.C."/>
            <person name="Dvorak J."/>
            <person name="Tong Y."/>
            <person name="Wang J."/>
            <person name="Yang H."/>
            <person name="Li Z."/>
            <person name="Wang D."/>
            <person name="Zhang A."/>
            <person name="Wang J."/>
        </authorList>
    </citation>
    <scope>NUCLEOTIDE SEQUENCE</scope>
    <source>
        <strain evidence="3">cv. G1812</strain>
    </source>
</reference>
<keyword evidence="3" id="KW-1185">Reference proteome</keyword>
<name>A0A8R7QWJ0_TRIUA</name>
<protein>
    <submittedName>
        <fullName evidence="2">Uncharacterized protein</fullName>
    </submittedName>
</protein>
<evidence type="ECO:0000256" key="1">
    <source>
        <dbReference type="SAM" id="MobiDB-lite"/>
    </source>
</evidence>
<reference evidence="2" key="2">
    <citation type="submission" date="2018-03" db="EMBL/GenBank/DDBJ databases">
        <title>The Triticum urartu genome reveals the dynamic nature of wheat genome evolution.</title>
        <authorList>
            <person name="Ling H."/>
            <person name="Ma B."/>
            <person name="Shi X."/>
            <person name="Liu H."/>
            <person name="Dong L."/>
            <person name="Sun H."/>
            <person name="Cao Y."/>
            <person name="Gao Q."/>
            <person name="Zheng S."/>
            <person name="Li Y."/>
            <person name="Yu Y."/>
            <person name="Du H."/>
            <person name="Qi M."/>
            <person name="Li Y."/>
            <person name="Yu H."/>
            <person name="Cui Y."/>
            <person name="Wang N."/>
            <person name="Chen C."/>
            <person name="Wu H."/>
            <person name="Zhao Y."/>
            <person name="Zhang J."/>
            <person name="Li Y."/>
            <person name="Zhou W."/>
            <person name="Zhang B."/>
            <person name="Hu W."/>
            <person name="Eijk M."/>
            <person name="Tang J."/>
            <person name="Witsenboer H."/>
            <person name="Zhao S."/>
            <person name="Li Z."/>
            <person name="Zhang A."/>
            <person name="Wang D."/>
            <person name="Liang C."/>
        </authorList>
    </citation>
    <scope>NUCLEOTIDE SEQUENCE [LARGE SCALE GENOMIC DNA]</scope>
    <source>
        <strain evidence="2">cv. G1812</strain>
    </source>
</reference>
<evidence type="ECO:0000313" key="3">
    <source>
        <dbReference type="Proteomes" id="UP000015106"/>
    </source>
</evidence>
<feature type="region of interest" description="Disordered" evidence="1">
    <location>
        <begin position="1"/>
        <end position="30"/>
    </location>
</feature>
<proteinExistence type="predicted"/>
<dbReference type="Proteomes" id="UP000015106">
    <property type="component" value="Chromosome 7"/>
</dbReference>